<dbReference type="InterPro" id="IPR030678">
    <property type="entry name" value="Peptide/Ni-bd"/>
</dbReference>
<gene>
    <name evidence="6" type="ORF">BECKLPF1236A_GA0070988_101684</name>
    <name evidence="7" type="ORF">BECKLPF1236C_GA0070990_102564</name>
</gene>
<dbReference type="SUPFAM" id="SSF53850">
    <property type="entry name" value="Periplasmic binding protein-like II"/>
    <property type="match status" value="1"/>
</dbReference>
<dbReference type="PANTHER" id="PTHR30290:SF10">
    <property type="entry name" value="PERIPLASMIC OLIGOPEPTIDE-BINDING PROTEIN-RELATED"/>
    <property type="match status" value="1"/>
</dbReference>
<organism evidence="7">
    <name type="scientific">Candidatus Kentrum sp. LPFa</name>
    <dbReference type="NCBI Taxonomy" id="2126335"/>
    <lineage>
        <taxon>Bacteria</taxon>
        <taxon>Pseudomonadati</taxon>
        <taxon>Pseudomonadota</taxon>
        <taxon>Gammaproteobacteria</taxon>
        <taxon>Candidatus Kentrum</taxon>
    </lineage>
</organism>
<reference evidence="7" key="1">
    <citation type="submission" date="2019-02" db="EMBL/GenBank/DDBJ databases">
        <authorList>
            <person name="Gruber-Vodicka R. H."/>
            <person name="Seah K. B. B."/>
        </authorList>
    </citation>
    <scope>NUCLEOTIDE SEQUENCE</scope>
    <source>
        <strain evidence="6">BECK_S312</strain>
        <strain evidence="7">BECK_S426</strain>
    </source>
</reference>
<dbReference type="Pfam" id="PF00496">
    <property type="entry name" value="SBP_bac_5"/>
    <property type="match status" value="1"/>
</dbReference>
<evidence type="ECO:0000256" key="3">
    <source>
        <dbReference type="ARBA" id="ARBA00022448"/>
    </source>
</evidence>
<feature type="domain" description="Solute-binding protein family 5" evidence="5">
    <location>
        <begin position="86"/>
        <end position="402"/>
    </location>
</feature>
<dbReference type="PROSITE" id="PS51257">
    <property type="entry name" value="PROKAR_LIPOPROTEIN"/>
    <property type="match status" value="1"/>
</dbReference>
<dbReference type="EMBL" id="CAADFP010000256">
    <property type="protein sequence ID" value="VFK34283.1"/>
    <property type="molecule type" value="Genomic_DNA"/>
</dbReference>
<name>A0A450XYF5_9GAMM</name>
<comment type="subcellular location">
    <subcellularLocation>
        <location evidence="1">Cell envelope</location>
    </subcellularLocation>
</comment>
<dbReference type="CDD" id="cd00995">
    <property type="entry name" value="PBP2_NikA_DppA_OppA_like"/>
    <property type="match status" value="1"/>
</dbReference>
<dbReference type="AlphaFoldDB" id="A0A450XYF5"/>
<dbReference type="InterPro" id="IPR039424">
    <property type="entry name" value="SBP_5"/>
</dbReference>
<evidence type="ECO:0000259" key="5">
    <source>
        <dbReference type="Pfam" id="PF00496"/>
    </source>
</evidence>
<keyword evidence="3" id="KW-0813">Transport</keyword>
<dbReference type="Gene3D" id="3.90.76.10">
    <property type="entry name" value="Dipeptide-binding Protein, Domain 1"/>
    <property type="match status" value="1"/>
</dbReference>
<evidence type="ECO:0000313" key="7">
    <source>
        <dbReference type="EMBL" id="VFK34283.1"/>
    </source>
</evidence>
<dbReference type="GO" id="GO:0043190">
    <property type="term" value="C:ATP-binding cassette (ABC) transporter complex"/>
    <property type="evidence" value="ECO:0007669"/>
    <property type="project" value="InterPro"/>
</dbReference>
<protein>
    <submittedName>
        <fullName evidence="7">Peptide/nickel transport system substrate-binding protein</fullName>
    </submittedName>
</protein>
<evidence type="ECO:0000313" key="6">
    <source>
        <dbReference type="EMBL" id="VFK17331.1"/>
    </source>
</evidence>
<dbReference type="EMBL" id="CAADFM010000168">
    <property type="protein sequence ID" value="VFK17331.1"/>
    <property type="molecule type" value="Genomic_DNA"/>
</dbReference>
<keyword evidence="4" id="KW-0732">Signal</keyword>
<evidence type="ECO:0000256" key="1">
    <source>
        <dbReference type="ARBA" id="ARBA00004196"/>
    </source>
</evidence>
<sequence>MNKWLLVGCLIFLSACDGGSKDHSSASTADAIRFGLATSPITLDPRFDTDAVSMRVNRLLYDRLADFDATFRAIPALAKWRRITPLHYRFTLAAERRGFHNGDPVTAFDVKATYDSVLDVRVASPHRSMLMVIKEITVLDTDTVDFHLRTPDPLFPGRLTLGILPATLIARDHPFHRRPMGSGPMALLTWPEGGRLRLRRRADGLVIEFIPVPEATVRVLKLLRGELDLIQNDMLPELATWLSKRKDVTVKTIRGINFSYLGFHLQDPVVGNPDVRKAIAHALDREAIIRYVLGGAARPANGLLTPRHWAGHPSLQSIAFDPAKAKALLAKAGYGDHNRPRLIFKTSNNPLRVRLASIIQDQLRQVGIDTDLRGYDWGTFYGDIKAGRFQMYSLAWVSIEMPDIFEYAFHSASIPPVGANRGRFMDPFADRLMDEAKAAPNPSDQAALYRQLQEHLLTVLPYVPLWYEDNVLITRDDIAGYEPTPDGNYDGLVAVRRITKQAGTYDAGYLSDL</sequence>
<dbReference type="PIRSF" id="PIRSF002741">
    <property type="entry name" value="MppA"/>
    <property type="match status" value="1"/>
</dbReference>
<evidence type="ECO:0000256" key="2">
    <source>
        <dbReference type="ARBA" id="ARBA00005695"/>
    </source>
</evidence>
<evidence type="ECO:0000256" key="4">
    <source>
        <dbReference type="ARBA" id="ARBA00022729"/>
    </source>
</evidence>
<comment type="similarity">
    <text evidence="2">Belongs to the bacterial solute-binding protein 5 family.</text>
</comment>
<dbReference type="GO" id="GO:0030288">
    <property type="term" value="C:outer membrane-bounded periplasmic space"/>
    <property type="evidence" value="ECO:0007669"/>
    <property type="project" value="UniProtKB-ARBA"/>
</dbReference>
<dbReference type="GO" id="GO:0015833">
    <property type="term" value="P:peptide transport"/>
    <property type="evidence" value="ECO:0007669"/>
    <property type="project" value="TreeGrafter"/>
</dbReference>
<dbReference type="InterPro" id="IPR000914">
    <property type="entry name" value="SBP_5_dom"/>
</dbReference>
<proteinExistence type="inferred from homology"/>
<accession>A0A450XYF5</accession>
<dbReference type="Gene3D" id="3.10.105.10">
    <property type="entry name" value="Dipeptide-binding Protein, Domain 3"/>
    <property type="match status" value="1"/>
</dbReference>
<dbReference type="GO" id="GO:1904680">
    <property type="term" value="F:peptide transmembrane transporter activity"/>
    <property type="evidence" value="ECO:0007669"/>
    <property type="project" value="TreeGrafter"/>
</dbReference>
<dbReference type="Gene3D" id="3.40.190.10">
    <property type="entry name" value="Periplasmic binding protein-like II"/>
    <property type="match status" value="1"/>
</dbReference>
<dbReference type="PANTHER" id="PTHR30290">
    <property type="entry name" value="PERIPLASMIC BINDING COMPONENT OF ABC TRANSPORTER"/>
    <property type="match status" value="1"/>
</dbReference>